<dbReference type="EMBL" id="LJOW01000074">
    <property type="protein sequence ID" value="OBQ43020.1"/>
    <property type="molecule type" value="Genomic_DNA"/>
</dbReference>
<evidence type="ECO:0000313" key="1">
    <source>
        <dbReference type="EMBL" id="OBQ43020.1"/>
    </source>
</evidence>
<reference evidence="1 2" key="1">
    <citation type="submission" date="2015-09" db="EMBL/GenBank/DDBJ databases">
        <title>Aphanizomenon flos-aquae WA102.</title>
        <authorList>
            <person name="Driscoll C."/>
        </authorList>
    </citation>
    <scope>NUCLEOTIDE SEQUENCE [LARGE SCALE GENOMIC DNA]</scope>
    <source>
        <strain evidence="1">WA102</strain>
    </source>
</reference>
<proteinExistence type="predicted"/>
<organism evidence="1 2">
    <name type="scientific">Aphanizomenon flos-aquae WA102</name>
    <dbReference type="NCBI Taxonomy" id="1710896"/>
    <lineage>
        <taxon>Bacteria</taxon>
        <taxon>Bacillati</taxon>
        <taxon>Cyanobacteriota</taxon>
        <taxon>Cyanophyceae</taxon>
        <taxon>Nostocales</taxon>
        <taxon>Aphanizomenonaceae</taxon>
        <taxon>Aphanizomenon</taxon>
    </lineage>
</organism>
<name>A0A1B7X138_APHFL</name>
<dbReference type="AlphaFoldDB" id="A0A1B7X138"/>
<sequence length="275" mass="30692">MATSADFKWGDQEKNSQDVAKLESDLKTWLAQKENDAKAKYPAPIQLFSSLSEQQLRASTNSSKFSSARSAVSTKLNNNLTETPKKTKIQPSSLGNDQFEIEMTFKESKAQKSISVSIDKMPYDIAPPKFTIEKVENDKYEYIKRDGTKVVDSYEGIVVQAKADHAYKEGVRIFNSYLKDTSSPGGSNAVVSPQAQKLITEARETYKKVADVFIGDINKAKTSGRLAIIQGYDGMRLNKSYEPNNYGLVFNRSKLTVQNDQMDNNKLDAEARGNL</sequence>
<dbReference type="Proteomes" id="UP000092093">
    <property type="component" value="Unassembled WGS sequence"/>
</dbReference>
<accession>A0A1B7X138</accession>
<gene>
    <name evidence="1" type="ORF">AN484_14715</name>
</gene>
<comment type="caution">
    <text evidence="1">The sequence shown here is derived from an EMBL/GenBank/DDBJ whole genome shotgun (WGS) entry which is preliminary data.</text>
</comment>
<evidence type="ECO:0000313" key="2">
    <source>
        <dbReference type="Proteomes" id="UP000092093"/>
    </source>
</evidence>
<protein>
    <submittedName>
        <fullName evidence="1">Uncharacterized protein</fullName>
    </submittedName>
</protein>